<proteinExistence type="inferred from homology"/>
<gene>
    <name evidence="3" type="primary">ispD</name>
    <name evidence="4" type="ordered locus">Psta_2581</name>
</gene>
<evidence type="ECO:0000256" key="2">
    <source>
        <dbReference type="ARBA" id="ARBA00022695"/>
    </source>
</evidence>
<dbReference type="CDD" id="cd02516">
    <property type="entry name" value="CDP-ME_synthetase"/>
    <property type="match status" value="1"/>
</dbReference>
<dbReference type="HAMAP" id="MF_00108">
    <property type="entry name" value="IspD"/>
    <property type="match status" value="1"/>
</dbReference>
<dbReference type="AlphaFoldDB" id="D2R5R8"/>
<dbReference type="KEGG" id="psl:Psta_2581"/>
<dbReference type="PANTHER" id="PTHR32125">
    <property type="entry name" value="2-C-METHYL-D-ERYTHRITOL 4-PHOSPHATE CYTIDYLYLTRANSFERASE, CHLOROPLASTIC"/>
    <property type="match status" value="1"/>
</dbReference>
<comment type="pathway">
    <text evidence="3">Isoprenoid biosynthesis; isopentenyl diphosphate biosynthesis via DXP pathway; isopentenyl diphosphate from 1-deoxy-D-xylulose 5-phosphate: step 2/6.</text>
</comment>
<reference evidence="4 5" key="1">
    <citation type="journal article" date="2009" name="Stand. Genomic Sci.">
        <title>Complete genome sequence of Pirellula staleyi type strain (ATCC 27377).</title>
        <authorList>
            <person name="Clum A."/>
            <person name="Tindall B.J."/>
            <person name="Sikorski J."/>
            <person name="Ivanova N."/>
            <person name="Mavrommatis K."/>
            <person name="Lucas S."/>
            <person name="Glavina del Rio T."/>
            <person name="Nolan M."/>
            <person name="Chen F."/>
            <person name="Tice H."/>
            <person name="Pitluck S."/>
            <person name="Cheng J.F."/>
            <person name="Chertkov O."/>
            <person name="Brettin T."/>
            <person name="Han C."/>
            <person name="Detter J.C."/>
            <person name="Kuske C."/>
            <person name="Bruce D."/>
            <person name="Goodwin L."/>
            <person name="Ovchinikova G."/>
            <person name="Pati A."/>
            <person name="Mikhailova N."/>
            <person name="Chen A."/>
            <person name="Palaniappan K."/>
            <person name="Land M."/>
            <person name="Hauser L."/>
            <person name="Chang Y.J."/>
            <person name="Jeffries C.D."/>
            <person name="Chain P."/>
            <person name="Rohde M."/>
            <person name="Goker M."/>
            <person name="Bristow J."/>
            <person name="Eisen J.A."/>
            <person name="Markowitz V."/>
            <person name="Hugenholtz P."/>
            <person name="Kyrpides N.C."/>
            <person name="Klenk H.P."/>
            <person name="Lapidus A."/>
        </authorList>
    </citation>
    <scope>NUCLEOTIDE SEQUENCE [LARGE SCALE GENOMIC DNA]</scope>
    <source>
        <strain evidence="5">ATCC 27377 / DSM 6068 / ICPB 4128</strain>
    </source>
</reference>
<dbReference type="SUPFAM" id="SSF53448">
    <property type="entry name" value="Nucleotide-diphospho-sugar transferases"/>
    <property type="match status" value="1"/>
</dbReference>
<evidence type="ECO:0000256" key="1">
    <source>
        <dbReference type="ARBA" id="ARBA00022679"/>
    </source>
</evidence>
<dbReference type="FunFam" id="3.90.550.10:FF:000003">
    <property type="entry name" value="2-C-methyl-D-erythritol 4-phosphate cytidylyltransferase"/>
    <property type="match status" value="1"/>
</dbReference>
<feature type="site" description="Positions MEP for the nucleophilic attack" evidence="3">
    <location>
        <position position="156"/>
    </location>
</feature>
<comment type="function">
    <text evidence="3">Catalyzes the formation of 4-diphosphocytidyl-2-C-methyl-D-erythritol from CTP and 2-C-methyl-D-erythritol 4-phosphate (MEP).</text>
</comment>
<dbReference type="InterPro" id="IPR034683">
    <property type="entry name" value="IspD/TarI"/>
</dbReference>
<dbReference type="eggNOG" id="COG1211">
    <property type="taxonomic scope" value="Bacteria"/>
</dbReference>
<evidence type="ECO:0000313" key="5">
    <source>
        <dbReference type="Proteomes" id="UP000001887"/>
    </source>
</evidence>
<dbReference type="InterPro" id="IPR001228">
    <property type="entry name" value="IspD"/>
</dbReference>
<dbReference type="STRING" id="530564.Psta_2581"/>
<keyword evidence="2 3" id="KW-0548">Nucleotidyltransferase</keyword>
<keyword evidence="5" id="KW-1185">Reference proteome</keyword>
<sequence length="247" mass="26900">MASFAVILPAAGKSSRFRDPFFKKPFAPLEGRAVWVHTAERFVHRPDVVQTILVISPEDREEFSEKFGAHAALLGVELVDGGNERADSVLRAIEKVRPEADYIAVHDAARPCVTERAIDEVFAAAVKVGAAILAAPVTATLKRSTSDQRIDATVSREMLFEAQTPQVFRRALLEQAYARRDPQLPSTDDAQLVERLGHPIKLVSGASTNLKITTQDDLRLAAAILKSAGKSPSSVAPHPFAGDSLWR</sequence>
<dbReference type="PANTHER" id="PTHR32125:SF4">
    <property type="entry name" value="2-C-METHYL-D-ERYTHRITOL 4-PHOSPHATE CYTIDYLYLTRANSFERASE, CHLOROPLASTIC"/>
    <property type="match status" value="1"/>
</dbReference>
<dbReference type="NCBIfam" id="TIGR00453">
    <property type="entry name" value="ispD"/>
    <property type="match status" value="1"/>
</dbReference>
<organism evidence="4 5">
    <name type="scientific">Pirellula staleyi (strain ATCC 27377 / DSM 6068 / ICPB 4128)</name>
    <name type="common">Pirella staleyi</name>
    <dbReference type="NCBI Taxonomy" id="530564"/>
    <lineage>
        <taxon>Bacteria</taxon>
        <taxon>Pseudomonadati</taxon>
        <taxon>Planctomycetota</taxon>
        <taxon>Planctomycetia</taxon>
        <taxon>Pirellulales</taxon>
        <taxon>Pirellulaceae</taxon>
        <taxon>Pirellula</taxon>
    </lineage>
</organism>
<accession>D2R5R8</accession>
<comment type="similarity">
    <text evidence="3">Belongs to the IspD/TarI cytidylyltransferase family. IspD subfamily.</text>
</comment>
<dbReference type="UniPathway" id="UPA00056">
    <property type="reaction ID" value="UER00093"/>
</dbReference>
<dbReference type="Gene3D" id="3.90.550.10">
    <property type="entry name" value="Spore Coat Polysaccharide Biosynthesis Protein SpsA, Chain A"/>
    <property type="match status" value="1"/>
</dbReference>
<dbReference type="Proteomes" id="UP000001887">
    <property type="component" value="Chromosome"/>
</dbReference>
<evidence type="ECO:0000256" key="3">
    <source>
        <dbReference type="HAMAP-Rule" id="MF_00108"/>
    </source>
</evidence>
<dbReference type="InterPro" id="IPR029044">
    <property type="entry name" value="Nucleotide-diphossugar_trans"/>
</dbReference>
<comment type="catalytic activity">
    <reaction evidence="3">
        <text>2-C-methyl-D-erythritol 4-phosphate + CTP + H(+) = 4-CDP-2-C-methyl-D-erythritol + diphosphate</text>
        <dbReference type="Rhea" id="RHEA:13429"/>
        <dbReference type="ChEBI" id="CHEBI:15378"/>
        <dbReference type="ChEBI" id="CHEBI:33019"/>
        <dbReference type="ChEBI" id="CHEBI:37563"/>
        <dbReference type="ChEBI" id="CHEBI:57823"/>
        <dbReference type="ChEBI" id="CHEBI:58262"/>
        <dbReference type="EC" id="2.7.7.60"/>
    </reaction>
</comment>
<feature type="site" description="Transition state stabilizer" evidence="3">
    <location>
        <position position="24"/>
    </location>
</feature>
<dbReference type="GO" id="GO:0050518">
    <property type="term" value="F:2-C-methyl-D-erythritol 4-phosphate cytidylyltransferase activity"/>
    <property type="evidence" value="ECO:0007669"/>
    <property type="project" value="UniProtKB-UniRule"/>
</dbReference>
<feature type="site" description="Transition state stabilizer" evidence="3">
    <location>
        <position position="16"/>
    </location>
</feature>
<feature type="site" description="Positions MEP for the nucleophilic attack" evidence="3">
    <location>
        <position position="211"/>
    </location>
</feature>
<keyword evidence="3" id="KW-0414">Isoprene biosynthesis</keyword>
<dbReference type="EC" id="2.7.7.60" evidence="3"/>
<evidence type="ECO:0000313" key="4">
    <source>
        <dbReference type="EMBL" id="ADB17250.1"/>
    </source>
</evidence>
<dbReference type="OrthoDB" id="9806837at2"/>
<dbReference type="EMBL" id="CP001848">
    <property type="protein sequence ID" value="ADB17250.1"/>
    <property type="molecule type" value="Genomic_DNA"/>
</dbReference>
<dbReference type="Pfam" id="PF01128">
    <property type="entry name" value="IspD"/>
    <property type="match status" value="1"/>
</dbReference>
<dbReference type="InterPro" id="IPR050088">
    <property type="entry name" value="IspD/TarI_cytidylyltransf_bact"/>
</dbReference>
<dbReference type="GO" id="GO:0019288">
    <property type="term" value="P:isopentenyl diphosphate biosynthetic process, methylerythritol 4-phosphate pathway"/>
    <property type="evidence" value="ECO:0007669"/>
    <property type="project" value="UniProtKB-UniRule"/>
</dbReference>
<dbReference type="HOGENOM" id="CLU_061281_2_2_0"/>
<protein>
    <recommendedName>
        <fullName evidence="3">2-C-methyl-D-erythritol 4-phosphate cytidylyltransferase</fullName>
        <ecNumber evidence="3">2.7.7.60</ecNumber>
    </recommendedName>
    <alternativeName>
        <fullName evidence="3">4-diphosphocytidyl-2C-methyl-D-erythritol synthase</fullName>
    </alternativeName>
    <alternativeName>
        <fullName evidence="3">MEP cytidylyltransferase</fullName>
        <shortName evidence="3">MCT</shortName>
    </alternativeName>
</protein>
<keyword evidence="1 3" id="KW-0808">Transferase</keyword>
<name>D2R5R8_PIRSD</name>